<dbReference type="InterPro" id="IPR050312">
    <property type="entry name" value="IolE/XylAMocC-like"/>
</dbReference>
<dbReference type="AlphaFoldDB" id="A0A1Y4L4K0"/>
<dbReference type="PANTHER" id="PTHR12110">
    <property type="entry name" value="HYDROXYPYRUVATE ISOMERASE"/>
    <property type="match status" value="1"/>
</dbReference>
<protein>
    <recommendedName>
        <fullName evidence="1">Xylose isomerase-like TIM barrel domain-containing protein</fullName>
    </recommendedName>
</protein>
<organism evidence="2 3">
    <name type="scientific">Butyricicoccus pullicaecorum</name>
    <dbReference type="NCBI Taxonomy" id="501571"/>
    <lineage>
        <taxon>Bacteria</taxon>
        <taxon>Bacillati</taxon>
        <taxon>Bacillota</taxon>
        <taxon>Clostridia</taxon>
        <taxon>Eubacteriales</taxon>
        <taxon>Butyricicoccaceae</taxon>
        <taxon>Butyricicoccus</taxon>
    </lineage>
</organism>
<dbReference type="EMBL" id="NFKK01000018">
    <property type="protein sequence ID" value="OUP51684.1"/>
    <property type="molecule type" value="Genomic_DNA"/>
</dbReference>
<proteinExistence type="predicted"/>
<accession>A0A1Y4L4K0</accession>
<dbReference type="InterPro" id="IPR013022">
    <property type="entry name" value="Xyl_isomerase-like_TIM-brl"/>
</dbReference>
<dbReference type="Proteomes" id="UP000195897">
    <property type="component" value="Unassembled WGS sequence"/>
</dbReference>
<dbReference type="RefSeq" id="WP_087374134.1">
    <property type="nucleotide sequence ID" value="NZ_NFKK01000018.1"/>
</dbReference>
<dbReference type="SUPFAM" id="SSF51658">
    <property type="entry name" value="Xylose isomerase-like"/>
    <property type="match status" value="1"/>
</dbReference>
<name>A0A1Y4L4K0_9FIRM</name>
<evidence type="ECO:0000259" key="1">
    <source>
        <dbReference type="Pfam" id="PF01261"/>
    </source>
</evidence>
<dbReference type="Gene3D" id="3.20.20.150">
    <property type="entry name" value="Divalent-metal-dependent TIM barrel enzymes"/>
    <property type="match status" value="1"/>
</dbReference>
<gene>
    <name evidence="2" type="ORF">B5F17_11910</name>
</gene>
<evidence type="ECO:0000313" key="3">
    <source>
        <dbReference type="Proteomes" id="UP000195897"/>
    </source>
</evidence>
<evidence type="ECO:0000313" key="2">
    <source>
        <dbReference type="EMBL" id="OUP51684.1"/>
    </source>
</evidence>
<dbReference type="Pfam" id="PF01261">
    <property type="entry name" value="AP_endonuc_2"/>
    <property type="match status" value="1"/>
</dbReference>
<dbReference type="InterPro" id="IPR036237">
    <property type="entry name" value="Xyl_isomerase-like_sf"/>
</dbReference>
<reference evidence="3" key="1">
    <citation type="submission" date="2017-04" db="EMBL/GenBank/DDBJ databases">
        <title>Function of individual gut microbiota members based on whole genome sequencing of pure cultures obtained from chicken caecum.</title>
        <authorList>
            <person name="Medvecky M."/>
            <person name="Cejkova D."/>
            <person name="Polansky O."/>
            <person name="Karasova D."/>
            <person name="Kubasova T."/>
            <person name="Cizek A."/>
            <person name="Rychlik I."/>
        </authorList>
    </citation>
    <scope>NUCLEOTIDE SEQUENCE [LARGE SCALE GENOMIC DNA]</scope>
    <source>
        <strain evidence="3">An180</strain>
    </source>
</reference>
<feature type="domain" description="Xylose isomerase-like TIM barrel" evidence="1">
    <location>
        <begin position="55"/>
        <end position="304"/>
    </location>
</feature>
<comment type="caution">
    <text evidence="2">The sequence shown here is derived from an EMBL/GenBank/DDBJ whole genome shotgun (WGS) entry which is preliminary data.</text>
</comment>
<sequence length="309" mass="34656">MKLGIKTCTLDMPYEEMLDFCVRERISCLEIGTGNWSSAPHIDLDTVVSNKSARTKWYDAMRSRGLSLCALNCSGNPLAYKKDMEVTQKTFQLAEQLGIHKIVMMSGLPAGCPGDRTPVWVTTSWPPETQDILHYQWEEVAIPMWRDIVRMAADCGIEKIALENHGMQLVYNPETCLRLREAVGSDLIGMNLDPSHLFWMGGDPMEAARVLGEAGALYHVHGKDSRMERRLIGPNGVLDTKGIDDFAKRSWNYVAVGAGHGVQWWQEFFSVVRMCGYDDVVALEMEDLTMSMLDGHIASLRALREALVL</sequence>
<dbReference type="PANTHER" id="PTHR12110:SF21">
    <property type="entry name" value="XYLOSE ISOMERASE-LIKE TIM BARREL DOMAIN-CONTAINING PROTEIN"/>
    <property type="match status" value="1"/>
</dbReference>